<dbReference type="GO" id="GO:0005975">
    <property type="term" value="P:carbohydrate metabolic process"/>
    <property type="evidence" value="ECO:0007669"/>
    <property type="project" value="InterPro"/>
</dbReference>
<dbReference type="AlphaFoldDB" id="A0A1M5Z1S4"/>
<dbReference type="SUPFAM" id="SSF88713">
    <property type="entry name" value="Glycoside hydrolase/deacetylase"/>
    <property type="match status" value="1"/>
</dbReference>
<name>A0A1M5Z1S4_9CLOT</name>
<reference evidence="2 3" key="1">
    <citation type="submission" date="2016-11" db="EMBL/GenBank/DDBJ databases">
        <authorList>
            <person name="Jaros S."/>
            <person name="Januszkiewicz K."/>
            <person name="Wedrychowicz H."/>
        </authorList>
    </citation>
    <scope>NUCLEOTIDE SEQUENCE [LARGE SCALE GENOMIC DNA]</scope>
    <source>
        <strain evidence="2 3">DSM 6191</strain>
    </source>
</reference>
<dbReference type="GO" id="GO:0016810">
    <property type="term" value="F:hydrolase activity, acting on carbon-nitrogen (but not peptide) bonds"/>
    <property type="evidence" value="ECO:0007669"/>
    <property type="project" value="InterPro"/>
</dbReference>
<accession>A0A1M5Z1S4</accession>
<dbReference type="CDD" id="cd10917">
    <property type="entry name" value="CE4_NodB_like_6s_7s"/>
    <property type="match status" value="1"/>
</dbReference>
<proteinExistence type="predicted"/>
<dbReference type="PROSITE" id="PS51677">
    <property type="entry name" value="NODB"/>
    <property type="match status" value="1"/>
</dbReference>
<dbReference type="RefSeq" id="WP_423236809.1">
    <property type="nucleotide sequence ID" value="NZ_FQXU01000007.1"/>
</dbReference>
<dbReference type="Gene3D" id="3.20.20.370">
    <property type="entry name" value="Glycoside hydrolase/deacetylase"/>
    <property type="match status" value="1"/>
</dbReference>
<evidence type="ECO:0000313" key="3">
    <source>
        <dbReference type="Proteomes" id="UP000184241"/>
    </source>
</evidence>
<dbReference type="Pfam" id="PF01522">
    <property type="entry name" value="Polysacc_deac_1"/>
    <property type="match status" value="1"/>
</dbReference>
<dbReference type="PANTHER" id="PTHR10587">
    <property type="entry name" value="GLYCOSYL TRANSFERASE-RELATED"/>
    <property type="match status" value="1"/>
</dbReference>
<gene>
    <name evidence="2" type="ORF">SAMN02745941_02469</name>
</gene>
<organism evidence="2 3">
    <name type="scientific">Clostridium intestinale DSM 6191</name>
    <dbReference type="NCBI Taxonomy" id="1121320"/>
    <lineage>
        <taxon>Bacteria</taxon>
        <taxon>Bacillati</taxon>
        <taxon>Bacillota</taxon>
        <taxon>Clostridia</taxon>
        <taxon>Eubacteriales</taxon>
        <taxon>Clostridiaceae</taxon>
        <taxon>Clostridium</taxon>
    </lineage>
</organism>
<dbReference type="EMBL" id="FQXU01000007">
    <property type="protein sequence ID" value="SHI18189.1"/>
    <property type="molecule type" value="Genomic_DNA"/>
</dbReference>
<dbReference type="InterPro" id="IPR050248">
    <property type="entry name" value="Polysacc_deacetylase_ArnD"/>
</dbReference>
<dbReference type="NCBIfam" id="TIGR02764">
    <property type="entry name" value="spore_ybaN_pdaB"/>
    <property type="match status" value="1"/>
</dbReference>
<protein>
    <submittedName>
        <fullName evidence="2">Polysaccharide deacetylase family sporulation protein PdaB</fullName>
    </submittedName>
</protein>
<evidence type="ECO:0000313" key="2">
    <source>
        <dbReference type="EMBL" id="SHI18189.1"/>
    </source>
</evidence>
<feature type="domain" description="NodB homology" evidence="1">
    <location>
        <begin position="49"/>
        <end position="230"/>
    </location>
</feature>
<dbReference type="GO" id="GO:0016020">
    <property type="term" value="C:membrane"/>
    <property type="evidence" value="ECO:0007669"/>
    <property type="project" value="TreeGrafter"/>
</dbReference>
<dbReference type="InterPro" id="IPR014132">
    <property type="entry name" value="PdaB-like"/>
</dbReference>
<dbReference type="InterPro" id="IPR002509">
    <property type="entry name" value="NODB_dom"/>
</dbReference>
<sequence length="253" mass="29644">MKRLIIKSSLLVTILLSLMLISILIARDSNSASANINSMPIYRVDREEKWVALTFDVNWAERDYLEEILSVLKKNDVKATFFVMGKWVIYPEDKSDKLLAIKEGGHEIENHSYEHPDFQKITKERMKSEINKTEEIFKKYGIENKKMFRCPSGSYNEETLKVADEMGYKVVQWDVDSLDWKETGQEYEYSRVINNVKNGSIVLFHNNGKYTQANLDKIIKNLKNQGYEFKKIEEILFEKDYFINGEGIQKNNL</sequence>
<dbReference type="Proteomes" id="UP000184241">
    <property type="component" value="Unassembled WGS sequence"/>
</dbReference>
<dbReference type="PANTHER" id="PTHR10587:SF128">
    <property type="entry name" value="POLYSACCHARIDE DEACETYLASE PDAB-RELATED"/>
    <property type="match status" value="1"/>
</dbReference>
<dbReference type="InterPro" id="IPR011330">
    <property type="entry name" value="Glyco_hydro/deAcase_b/a-brl"/>
</dbReference>
<evidence type="ECO:0000259" key="1">
    <source>
        <dbReference type="PROSITE" id="PS51677"/>
    </source>
</evidence>